<feature type="domain" description="SET" evidence="1">
    <location>
        <begin position="61"/>
        <end position="234"/>
    </location>
</feature>
<gene>
    <name evidence="2" type="ORF">H0H81_000077</name>
</gene>
<organism evidence="2 3">
    <name type="scientific">Sphagnurus paluster</name>
    <dbReference type="NCBI Taxonomy" id="117069"/>
    <lineage>
        <taxon>Eukaryota</taxon>
        <taxon>Fungi</taxon>
        <taxon>Dikarya</taxon>
        <taxon>Basidiomycota</taxon>
        <taxon>Agaricomycotina</taxon>
        <taxon>Agaricomycetes</taxon>
        <taxon>Agaricomycetidae</taxon>
        <taxon>Agaricales</taxon>
        <taxon>Tricholomatineae</taxon>
        <taxon>Lyophyllaceae</taxon>
        <taxon>Sphagnurus</taxon>
    </lineage>
</organism>
<name>A0A9P7GXA4_9AGAR</name>
<dbReference type="PANTHER" id="PTHR47332">
    <property type="entry name" value="SET DOMAIN-CONTAINING PROTEIN 5"/>
    <property type="match status" value="1"/>
</dbReference>
<dbReference type="Gene3D" id="2.170.270.10">
    <property type="entry name" value="SET domain"/>
    <property type="match status" value="1"/>
</dbReference>
<dbReference type="AlphaFoldDB" id="A0A9P7GXA4"/>
<proteinExistence type="predicted"/>
<evidence type="ECO:0000313" key="2">
    <source>
        <dbReference type="EMBL" id="KAG5654552.1"/>
    </source>
</evidence>
<dbReference type="InterPro" id="IPR046341">
    <property type="entry name" value="SET_dom_sf"/>
</dbReference>
<dbReference type="InterPro" id="IPR001214">
    <property type="entry name" value="SET_dom"/>
</dbReference>
<dbReference type="Proteomes" id="UP000717328">
    <property type="component" value="Unassembled WGS sequence"/>
</dbReference>
<sequence length="387" mass="43615">MNEDTQADFTFNDLVYTTLPPDFTPDVKLSDDPNGWTQCLLRRPVLNDILSTPGFPSAPQFPIELCFRIGPSKNGLGMFATRDLSMGDHILTERPLMVTPTCISMPNFARRLAGKTDSQRSAEILNEWEKRFLRPCFMRMDPEAQAAFLDLANSHTQDGSGPILGIIRTNGFEVANVVDPEPNGEYAAVCKIMCRINHSCSPSADRLFDIPSFSFQLRATRSIKEGEEIFVSYCDVLEPAADRQEYLESYGIVCICNPCLPDTTASDQRRLALRESINAIDDDFEEWLSDPLLADDYTIKISQRWIAVIKQEALEASDAYRHHLHAIVRAYVALGDAENAVRYGRLLGLWALGQSGKEDMLRKMQSLEYLQGREDWGMRVCVDHMDA</sequence>
<dbReference type="PANTHER" id="PTHR47332:SF4">
    <property type="entry name" value="SET DOMAIN-CONTAINING PROTEIN 5"/>
    <property type="match status" value="1"/>
</dbReference>
<dbReference type="CDD" id="cd20071">
    <property type="entry name" value="SET_SMYD"/>
    <property type="match status" value="1"/>
</dbReference>
<accession>A0A9P7GXA4</accession>
<dbReference type="SUPFAM" id="SSF82199">
    <property type="entry name" value="SET domain"/>
    <property type="match status" value="1"/>
</dbReference>
<dbReference type="PROSITE" id="PS50280">
    <property type="entry name" value="SET"/>
    <property type="match status" value="1"/>
</dbReference>
<reference evidence="2" key="1">
    <citation type="submission" date="2021-02" db="EMBL/GenBank/DDBJ databases">
        <authorList>
            <person name="Nieuwenhuis M."/>
            <person name="Van De Peppel L.J.J."/>
        </authorList>
    </citation>
    <scope>NUCLEOTIDE SEQUENCE</scope>
    <source>
        <strain evidence="2">D49</strain>
    </source>
</reference>
<protein>
    <recommendedName>
        <fullName evidence="1">SET domain-containing protein</fullName>
    </recommendedName>
</protein>
<dbReference type="SMART" id="SM00317">
    <property type="entry name" value="SET"/>
    <property type="match status" value="1"/>
</dbReference>
<evidence type="ECO:0000313" key="3">
    <source>
        <dbReference type="Proteomes" id="UP000717328"/>
    </source>
</evidence>
<evidence type="ECO:0000259" key="1">
    <source>
        <dbReference type="PROSITE" id="PS50280"/>
    </source>
</evidence>
<reference evidence="2" key="2">
    <citation type="submission" date="2021-10" db="EMBL/GenBank/DDBJ databases">
        <title>Phylogenomics reveals ancestral predisposition of the termite-cultivated fungus Termitomyces towards a domesticated lifestyle.</title>
        <authorList>
            <person name="Auxier B."/>
            <person name="Grum-Grzhimaylo A."/>
            <person name="Cardenas M.E."/>
            <person name="Lodge J.D."/>
            <person name="Laessoe T."/>
            <person name="Pedersen O."/>
            <person name="Smith M.E."/>
            <person name="Kuyper T.W."/>
            <person name="Franco-Molano E.A."/>
            <person name="Baroni T.J."/>
            <person name="Aanen D.K."/>
        </authorList>
    </citation>
    <scope>NUCLEOTIDE SEQUENCE</scope>
    <source>
        <strain evidence="2">D49</strain>
    </source>
</reference>
<dbReference type="OrthoDB" id="5945798at2759"/>
<dbReference type="EMBL" id="JABCKI010000005">
    <property type="protein sequence ID" value="KAG5654552.1"/>
    <property type="molecule type" value="Genomic_DNA"/>
</dbReference>
<dbReference type="Pfam" id="PF00856">
    <property type="entry name" value="SET"/>
    <property type="match status" value="1"/>
</dbReference>
<dbReference type="InterPro" id="IPR053185">
    <property type="entry name" value="SET_domain_protein"/>
</dbReference>
<keyword evidence="3" id="KW-1185">Reference proteome</keyword>
<comment type="caution">
    <text evidence="2">The sequence shown here is derived from an EMBL/GenBank/DDBJ whole genome shotgun (WGS) entry which is preliminary data.</text>
</comment>